<name>A0A562QMS6_9BACI</name>
<keyword evidence="4" id="KW-0067">ATP-binding</keyword>
<dbReference type="GO" id="GO:0016874">
    <property type="term" value="F:ligase activity"/>
    <property type="evidence" value="ECO:0007669"/>
    <property type="project" value="UniProtKB-KW"/>
</dbReference>
<evidence type="ECO:0000256" key="5">
    <source>
        <dbReference type="ARBA" id="ARBA00022842"/>
    </source>
</evidence>
<dbReference type="OrthoDB" id="9765517at2"/>
<dbReference type="GO" id="GO:0046872">
    <property type="term" value="F:metal ion binding"/>
    <property type="evidence" value="ECO:0007669"/>
    <property type="project" value="UniProtKB-KW"/>
</dbReference>
<protein>
    <submittedName>
        <fullName evidence="7">Glutathionylspermidine synthase</fullName>
    </submittedName>
</protein>
<gene>
    <name evidence="7" type="ORF">IQ10_01392</name>
</gene>
<evidence type="ECO:0000256" key="2">
    <source>
        <dbReference type="ARBA" id="ARBA00022723"/>
    </source>
</evidence>
<dbReference type="Gene3D" id="3.30.1490.330">
    <property type="match status" value="1"/>
</dbReference>
<keyword evidence="2" id="KW-0479">Metal-binding</keyword>
<dbReference type="AlphaFoldDB" id="A0A562QMS6"/>
<keyword evidence="5" id="KW-0460">Magnesium</keyword>
<proteinExistence type="predicted"/>
<dbReference type="SUPFAM" id="SSF52440">
    <property type="entry name" value="PreATP-grasp domain"/>
    <property type="match status" value="1"/>
</dbReference>
<dbReference type="GO" id="GO:0005524">
    <property type="term" value="F:ATP binding"/>
    <property type="evidence" value="ECO:0007669"/>
    <property type="project" value="UniProtKB-KW"/>
</dbReference>
<evidence type="ECO:0000256" key="3">
    <source>
        <dbReference type="ARBA" id="ARBA00022741"/>
    </source>
</evidence>
<evidence type="ECO:0000256" key="4">
    <source>
        <dbReference type="ARBA" id="ARBA00022840"/>
    </source>
</evidence>
<dbReference type="RefSeq" id="WP_158640006.1">
    <property type="nucleotide sequence ID" value="NZ_VLKZ01000003.1"/>
</dbReference>
<organism evidence="7 8">
    <name type="scientific">Halalkalibacter nanhaiisediminis</name>
    <dbReference type="NCBI Taxonomy" id="688079"/>
    <lineage>
        <taxon>Bacteria</taxon>
        <taxon>Bacillati</taxon>
        <taxon>Bacillota</taxon>
        <taxon>Bacilli</taxon>
        <taxon>Bacillales</taxon>
        <taxon>Bacillaceae</taxon>
        <taxon>Halalkalibacter</taxon>
    </lineage>
</organism>
<evidence type="ECO:0000313" key="8">
    <source>
        <dbReference type="Proteomes" id="UP000315711"/>
    </source>
</evidence>
<dbReference type="Proteomes" id="UP000315711">
    <property type="component" value="Unassembled WGS sequence"/>
</dbReference>
<keyword evidence="1" id="KW-0436">Ligase</keyword>
<dbReference type="InterPro" id="IPR005494">
    <property type="entry name" value="GSPS_pre-ATP-grasp-like_dom"/>
</dbReference>
<dbReference type="EMBL" id="VLKZ01000003">
    <property type="protein sequence ID" value="TWI58061.1"/>
    <property type="molecule type" value="Genomic_DNA"/>
</dbReference>
<keyword evidence="8" id="KW-1185">Reference proteome</keyword>
<sequence>MEDSYSRKRNNFYAKLPSFWDRLYGMEYALYDAHSMKRSKAGEIREATKAAYAIYKKFNALLRSVPDETFLDLGFPIYAIPFLRLKALPYDTVIGRFDFVKTNEGLKVIEFNSDTPTFIREVFDINGHVCDEFNLENPNEKEDEYLGRAIRNSVFHCAKSVGVHGHPYVVFTAHEHDSEDRETMKYLMNVAKIKGATFIPLKDIQIDANSGVYDPFGNRIDIVYRHTYPLEALLQDMTDDRYPIGLEFMKLVEQHKVGMLNPPSAFLMQSKAVMAAIWGIYEQRHSFFNAAEHEIIGRYFLPTYLDEEPFIESGEKYVAKPAFGREGDTVEVKQQGRVLFSQKEKTYDHYVKVYQKYVELPLSTIQTEKGPLDAHLLIGSFIINEKPSAFGIRAGAKITDNLSYFLPCGVKGET</sequence>
<comment type="caution">
    <text evidence="7">The sequence shown here is derived from an EMBL/GenBank/DDBJ whole genome shotgun (WGS) entry which is preliminary data.</text>
</comment>
<reference evidence="7 8" key="1">
    <citation type="journal article" date="2015" name="Stand. Genomic Sci.">
        <title>Genomic Encyclopedia of Bacterial and Archaeal Type Strains, Phase III: the genomes of soil and plant-associated and newly described type strains.</title>
        <authorList>
            <person name="Whitman W.B."/>
            <person name="Woyke T."/>
            <person name="Klenk H.P."/>
            <person name="Zhou Y."/>
            <person name="Lilburn T.G."/>
            <person name="Beck B.J."/>
            <person name="De Vos P."/>
            <person name="Vandamme P."/>
            <person name="Eisen J.A."/>
            <person name="Garrity G."/>
            <person name="Hugenholtz P."/>
            <person name="Kyrpides N.C."/>
        </authorList>
    </citation>
    <scope>NUCLEOTIDE SEQUENCE [LARGE SCALE GENOMIC DNA]</scope>
    <source>
        <strain evidence="7 8">CGMCC 1.10116</strain>
    </source>
</reference>
<accession>A0A562QMS6</accession>
<dbReference type="InterPro" id="IPR016185">
    <property type="entry name" value="PreATP-grasp_dom_sf"/>
</dbReference>
<feature type="domain" description="Glutathionylspermidine synthase pre-ATP-grasp-like" evidence="6">
    <location>
        <begin position="25"/>
        <end position="409"/>
    </location>
</feature>
<evidence type="ECO:0000259" key="6">
    <source>
        <dbReference type="Pfam" id="PF03738"/>
    </source>
</evidence>
<keyword evidence="3" id="KW-0547">Nucleotide-binding</keyword>
<dbReference type="Pfam" id="PF03738">
    <property type="entry name" value="GSP_synth"/>
    <property type="match status" value="1"/>
</dbReference>
<evidence type="ECO:0000256" key="1">
    <source>
        <dbReference type="ARBA" id="ARBA00022598"/>
    </source>
</evidence>
<dbReference type="SUPFAM" id="SSF56059">
    <property type="entry name" value="Glutathione synthetase ATP-binding domain-like"/>
    <property type="match status" value="1"/>
</dbReference>
<evidence type="ECO:0000313" key="7">
    <source>
        <dbReference type="EMBL" id="TWI58061.1"/>
    </source>
</evidence>